<evidence type="ECO:0000256" key="2">
    <source>
        <dbReference type="ARBA" id="ARBA00022833"/>
    </source>
</evidence>
<dbReference type="InterPro" id="IPR046457">
    <property type="entry name" value="PMI_typeI_cat"/>
</dbReference>
<dbReference type="InterPro" id="IPR049071">
    <property type="entry name" value="MPI_cupin_dom"/>
</dbReference>
<evidence type="ECO:0000256" key="6">
    <source>
        <dbReference type="PIRSR" id="PIRSR036894-2"/>
    </source>
</evidence>
<accession>A0AA46I6A1</accession>
<keyword evidence="2 5" id="KW-0862">Zinc</keyword>
<dbReference type="CDD" id="cd07010">
    <property type="entry name" value="cupin_PMI_type_I_N_bac"/>
    <property type="match status" value="1"/>
</dbReference>
<dbReference type="InterPro" id="IPR014628">
    <property type="entry name" value="Man6P_isomerase_Firm_short"/>
</dbReference>
<evidence type="ECO:0000259" key="7">
    <source>
        <dbReference type="Pfam" id="PF20511"/>
    </source>
</evidence>
<comment type="cofactor">
    <cofactor evidence="5">
        <name>Zn(2+)</name>
        <dbReference type="ChEBI" id="CHEBI:29105"/>
    </cofactor>
    <text evidence="5">Binds 1 zinc ion per subunit.</text>
</comment>
<dbReference type="PIRSF" id="PIRSF036894">
    <property type="entry name" value="PMI_Firm_short"/>
    <property type="match status" value="1"/>
</dbReference>
<feature type="domain" description="Mannose-6-phosphate isomerase cupin" evidence="8">
    <location>
        <begin position="249"/>
        <end position="321"/>
    </location>
</feature>
<dbReference type="Pfam" id="PF20511">
    <property type="entry name" value="PMI_typeI_cat"/>
    <property type="match status" value="1"/>
</dbReference>
<keyword evidence="1 5" id="KW-0479">Metal-binding</keyword>
<dbReference type="Gene3D" id="2.60.120.10">
    <property type="entry name" value="Jelly Rolls"/>
    <property type="match status" value="2"/>
</dbReference>
<dbReference type="AlphaFoldDB" id="A0AA46I6A1"/>
<dbReference type="PANTHER" id="PTHR42742">
    <property type="entry name" value="TRANSCRIPTIONAL REPRESSOR MPRA"/>
    <property type="match status" value="1"/>
</dbReference>
<comment type="caution">
    <text evidence="9">The sequence shown here is derived from an EMBL/GenBank/DDBJ whole genome shotgun (WGS) entry which is preliminary data.</text>
</comment>
<dbReference type="InterPro" id="IPR011051">
    <property type="entry name" value="RmlC_Cupin_sf"/>
</dbReference>
<evidence type="ECO:0000313" key="9">
    <source>
        <dbReference type="EMBL" id="TDT71940.1"/>
    </source>
</evidence>
<dbReference type="PANTHER" id="PTHR42742:SF3">
    <property type="entry name" value="FRUCTOKINASE"/>
    <property type="match status" value="1"/>
</dbReference>
<keyword evidence="10" id="KW-1185">Reference proteome</keyword>
<organism evidence="9 10">
    <name type="scientific">Hypnocyclicus thermotrophus</name>
    <dbReference type="NCBI Taxonomy" id="1627895"/>
    <lineage>
        <taxon>Bacteria</taxon>
        <taxon>Fusobacteriati</taxon>
        <taxon>Fusobacteriota</taxon>
        <taxon>Fusobacteriia</taxon>
        <taxon>Fusobacteriales</taxon>
        <taxon>Fusobacteriaceae</taxon>
        <taxon>Hypnocyclicus</taxon>
    </lineage>
</organism>
<dbReference type="Pfam" id="PF21621">
    <property type="entry name" value="MPI_cupin_dom"/>
    <property type="match status" value="1"/>
</dbReference>
<feature type="binding site" evidence="5">
    <location>
        <position position="102"/>
    </location>
    <ligand>
        <name>Zn(2+)</name>
        <dbReference type="ChEBI" id="CHEBI:29105"/>
    </ligand>
</feature>
<dbReference type="GO" id="GO:0005975">
    <property type="term" value="P:carbohydrate metabolic process"/>
    <property type="evidence" value="ECO:0007669"/>
    <property type="project" value="InterPro"/>
</dbReference>
<evidence type="ECO:0000256" key="1">
    <source>
        <dbReference type="ARBA" id="ARBA00022723"/>
    </source>
</evidence>
<feature type="active site" evidence="6">
    <location>
        <position position="198"/>
    </location>
</feature>
<protein>
    <recommendedName>
        <fullName evidence="3">Phosphohexomutase</fullName>
    </recommendedName>
    <alternativeName>
        <fullName evidence="4">Phosphomannose isomerase</fullName>
    </alternativeName>
</protein>
<dbReference type="RefSeq" id="WP_134112531.1">
    <property type="nucleotide sequence ID" value="NZ_SOBG01000002.1"/>
</dbReference>
<proteinExistence type="predicted"/>
<feature type="domain" description="Phosphomannose isomerase type I catalytic" evidence="7">
    <location>
        <begin position="9"/>
        <end position="109"/>
    </location>
</feature>
<evidence type="ECO:0000256" key="3">
    <source>
        <dbReference type="ARBA" id="ARBA00029741"/>
    </source>
</evidence>
<reference evidence="9 10" key="1">
    <citation type="submission" date="2019-03" db="EMBL/GenBank/DDBJ databases">
        <title>Genomic Encyclopedia of Type Strains, Phase IV (KMG-IV): sequencing the most valuable type-strain genomes for metagenomic binning, comparative biology and taxonomic classification.</title>
        <authorList>
            <person name="Goeker M."/>
        </authorList>
    </citation>
    <scope>NUCLEOTIDE SEQUENCE [LARGE SCALE GENOMIC DNA]</scope>
    <source>
        <strain evidence="9 10">DSM 100055</strain>
    </source>
</reference>
<feature type="binding site" evidence="5">
    <location>
        <position position="119"/>
    </location>
    <ligand>
        <name>Zn(2+)</name>
        <dbReference type="ChEBI" id="CHEBI:29105"/>
    </ligand>
</feature>
<dbReference type="GO" id="GO:0008270">
    <property type="term" value="F:zinc ion binding"/>
    <property type="evidence" value="ECO:0007669"/>
    <property type="project" value="InterPro"/>
</dbReference>
<evidence type="ECO:0000256" key="4">
    <source>
        <dbReference type="ARBA" id="ARBA00030762"/>
    </source>
</evidence>
<feature type="binding site" evidence="5">
    <location>
        <position position="177"/>
    </location>
    <ligand>
        <name>Zn(2+)</name>
        <dbReference type="ChEBI" id="CHEBI:29105"/>
    </ligand>
</feature>
<dbReference type="InterPro" id="IPR051804">
    <property type="entry name" value="Carb_Metab_Reg_Kinase/Isom"/>
</dbReference>
<sequence length="323" mass="37643">MYPLVFKKVLIKKIWGGRAFEKELNFRLEDNDKYGESWEVSSHPNGMSVVENGEFKGKTLQELLSEYKGKLVGERIYKKYGDKFPLLIKYLDINDRLSVQVHPDDEYALKNENEYGKSESWYVLKASSDAKLILGIKEGITKDIFKKKVEKNDFNDLFNIVRVKEGDLININPGTVHASLEGSILICEPQQNSDSTYRIYDFDRIVDGKKRELHIDKALDVIKFDEKAKIINENSVESIKKENFIKKELTKDKYYDLEILEIKKEYNEKAEDLFKVYMILEGEGEIEYDNNKYNIKKGKSYLIPANLEININGKVKILRIIPK</sequence>
<dbReference type="Proteomes" id="UP000294678">
    <property type="component" value="Unassembled WGS sequence"/>
</dbReference>
<dbReference type="InterPro" id="IPR014710">
    <property type="entry name" value="RmlC-like_jellyroll"/>
</dbReference>
<gene>
    <name evidence="9" type="ORF">EV215_0632</name>
</gene>
<evidence type="ECO:0000259" key="8">
    <source>
        <dbReference type="Pfam" id="PF21621"/>
    </source>
</evidence>
<evidence type="ECO:0000313" key="10">
    <source>
        <dbReference type="Proteomes" id="UP000294678"/>
    </source>
</evidence>
<dbReference type="GO" id="GO:0004476">
    <property type="term" value="F:mannose-6-phosphate isomerase activity"/>
    <property type="evidence" value="ECO:0007669"/>
    <property type="project" value="InterPro"/>
</dbReference>
<name>A0AA46I6A1_9FUSO</name>
<evidence type="ECO:0000256" key="5">
    <source>
        <dbReference type="PIRSR" id="PIRSR036894-1"/>
    </source>
</evidence>
<dbReference type="EMBL" id="SOBG01000002">
    <property type="protein sequence ID" value="TDT71940.1"/>
    <property type="molecule type" value="Genomic_DNA"/>
</dbReference>
<keyword evidence="9" id="KW-0413">Isomerase</keyword>
<dbReference type="SUPFAM" id="SSF51182">
    <property type="entry name" value="RmlC-like cupins"/>
    <property type="match status" value="1"/>
</dbReference>